<dbReference type="OrthoDB" id="5379086at2759"/>
<sequence length="472" mass="51682">MAAGDPNTALIGELLEEISRNPPGIVARKLLVEHYMFVGWLEAALDNAKELRGLASTDPDVTKVIQLLEKESQPPAPERRPVSAASGSAAEAQEWDSKTGQYKKKAQAKPSSTRLHTAFIQPIGDLDDARHDLTSGYQALRAKAKYVLADLLHLQTLQKKAGLPQSKRTAKVQAIADGGGGGTHGKPGLPGSARSAARKIRENPKEATSLVISDLEETMNWIGAPYGKPSGATNDAVRDALVKRKSAIESALPDELKVHCELALMHVEHENLDRNYANNETMLGDEVKDISRAEFYVTEDNYAWAMSELVQAIQANSGVLRNPLSKEMFTPKDIRGILMHPTGHPLAALRVEQHEMSKGVRTETIEQMEKLSKILNEDQTNDTIPSRKAVDEFLLYIATLPDPEQKAIEGLRCPAKDSHTGQSYDFSIGEAVRDAKGNRVCFHKTGDFIGQAATHLRQNRGVAPNPDRCEVM</sequence>
<keyword evidence="3" id="KW-1185">Reference proteome</keyword>
<evidence type="ECO:0000313" key="2">
    <source>
        <dbReference type="EMBL" id="KAF1937261.1"/>
    </source>
</evidence>
<feature type="region of interest" description="Disordered" evidence="1">
    <location>
        <begin position="177"/>
        <end position="202"/>
    </location>
</feature>
<dbReference type="AlphaFoldDB" id="A0A6A5S9B4"/>
<reference evidence="2" key="1">
    <citation type="journal article" date="2020" name="Stud. Mycol.">
        <title>101 Dothideomycetes genomes: a test case for predicting lifestyles and emergence of pathogens.</title>
        <authorList>
            <person name="Haridas S."/>
            <person name="Albert R."/>
            <person name="Binder M."/>
            <person name="Bloem J."/>
            <person name="Labutti K."/>
            <person name="Salamov A."/>
            <person name="Andreopoulos B."/>
            <person name="Baker S."/>
            <person name="Barry K."/>
            <person name="Bills G."/>
            <person name="Bluhm B."/>
            <person name="Cannon C."/>
            <person name="Castanera R."/>
            <person name="Culley D."/>
            <person name="Daum C."/>
            <person name="Ezra D."/>
            <person name="Gonzalez J."/>
            <person name="Henrissat B."/>
            <person name="Kuo A."/>
            <person name="Liang C."/>
            <person name="Lipzen A."/>
            <person name="Lutzoni F."/>
            <person name="Magnuson J."/>
            <person name="Mondo S."/>
            <person name="Nolan M."/>
            <person name="Ohm R."/>
            <person name="Pangilinan J."/>
            <person name="Park H.-J."/>
            <person name="Ramirez L."/>
            <person name="Alfaro M."/>
            <person name="Sun H."/>
            <person name="Tritt A."/>
            <person name="Yoshinaga Y."/>
            <person name="Zwiers L.-H."/>
            <person name="Turgeon B."/>
            <person name="Goodwin S."/>
            <person name="Spatafora J."/>
            <person name="Crous P."/>
            <person name="Grigoriev I."/>
        </authorList>
    </citation>
    <scope>NUCLEOTIDE SEQUENCE</scope>
    <source>
        <strain evidence="2">CBS 161.51</strain>
    </source>
</reference>
<dbReference type="Proteomes" id="UP000800038">
    <property type="component" value="Unassembled WGS sequence"/>
</dbReference>
<organism evidence="2 3">
    <name type="scientific">Clathrospora elynae</name>
    <dbReference type="NCBI Taxonomy" id="706981"/>
    <lineage>
        <taxon>Eukaryota</taxon>
        <taxon>Fungi</taxon>
        <taxon>Dikarya</taxon>
        <taxon>Ascomycota</taxon>
        <taxon>Pezizomycotina</taxon>
        <taxon>Dothideomycetes</taxon>
        <taxon>Pleosporomycetidae</taxon>
        <taxon>Pleosporales</taxon>
        <taxon>Diademaceae</taxon>
        <taxon>Clathrospora</taxon>
    </lineage>
</organism>
<protein>
    <submittedName>
        <fullName evidence="2">Uncharacterized protein</fullName>
    </submittedName>
</protein>
<dbReference type="EMBL" id="ML976146">
    <property type="protein sequence ID" value="KAF1937261.1"/>
    <property type="molecule type" value="Genomic_DNA"/>
</dbReference>
<evidence type="ECO:0000256" key="1">
    <source>
        <dbReference type="SAM" id="MobiDB-lite"/>
    </source>
</evidence>
<feature type="compositionally biased region" description="Basic and acidic residues" evidence="1">
    <location>
        <begin position="70"/>
        <end position="81"/>
    </location>
</feature>
<gene>
    <name evidence="2" type="ORF">EJ02DRAFT_385969</name>
</gene>
<accession>A0A6A5S9B4</accession>
<evidence type="ECO:0000313" key="3">
    <source>
        <dbReference type="Proteomes" id="UP000800038"/>
    </source>
</evidence>
<feature type="region of interest" description="Disordered" evidence="1">
    <location>
        <begin position="70"/>
        <end position="113"/>
    </location>
</feature>
<feature type="compositionally biased region" description="Low complexity" evidence="1">
    <location>
        <begin position="83"/>
        <end position="92"/>
    </location>
</feature>
<proteinExistence type="predicted"/>
<name>A0A6A5S9B4_9PLEO</name>